<proteinExistence type="predicted"/>
<evidence type="ECO:0000313" key="2">
    <source>
        <dbReference type="EMBL" id="PAA53313.1"/>
    </source>
</evidence>
<feature type="region of interest" description="Disordered" evidence="1">
    <location>
        <begin position="173"/>
        <end position="214"/>
    </location>
</feature>
<dbReference type="PANTHER" id="PTHR31097:SF2">
    <property type="entry name" value="CHROMOSOME 7 OPEN READING FRAME 57"/>
    <property type="match status" value="1"/>
</dbReference>
<comment type="caution">
    <text evidence="2">The sequence shown here is derived from an EMBL/GenBank/DDBJ whole genome shotgun (WGS) entry which is preliminary data.</text>
</comment>
<feature type="region of interest" description="Disordered" evidence="1">
    <location>
        <begin position="14"/>
        <end position="62"/>
    </location>
</feature>
<name>A0A267DVH2_9PLAT</name>
<evidence type="ECO:0000313" key="3">
    <source>
        <dbReference type="Proteomes" id="UP000215902"/>
    </source>
</evidence>
<feature type="compositionally biased region" description="Basic and acidic residues" evidence="1">
    <location>
        <begin position="46"/>
        <end position="60"/>
    </location>
</feature>
<dbReference type="EMBL" id="NIVC01003104">
    <property type="protein sequence ID" value="PAA53313.1"/>
    <property type="molecule type" value="Genomic_DNA"/>
</dbReference>
<dbReference type="InterPro" id="IPR040247">
    <property type="entry name" value="DUF5524"/>
</dbReference>
<keyword evidence="3" id="KW-1185">Reference proteome</keyword>
<protein>
    <submittedName>
        <fullName evidence="2">Uncharacterized protein</fullName>
    </submittedName>
</protein>
<reference evidence="2 3" key="1">
    <citation type="submission" date="2017-06" db="EMBL/GenBank/DDBJ databases">
        <title>A platform for efficient transgenesis in Macrostomum lignano, a flatworm model organism for stem cell research.</title>
        <authorList>
            <person name="Berezikov E."/>
        </authorList>
    </citation>
    <scope>NUCLEOTIDE SEQUENCE [LARGE SCALE GENOMIC DNA]</scope>
    <source>
        <strain evidence="2">DV1</strain>
        <tissue evidence="2">Whole organism</tissue>
    </source>
</reference>
<organism evidence="2 3">
    <name type="scientific">Macrostomum lignano</name>
    <dbReference type="NCBI Taxonomy" id="282301"/>
    <lineage>
        <taxon>Eukaryota</taxon>
        <taxon>Metazoa</taxon>
        <taxon>Spiralia</taxon>
        <taxon>Lophotrochozoa</taxon>
        <taxon>Platyhelminthes</taxon>
        <taxon>Rhabditophora</taxon>
        <taxon>Macrostomorpha</taxon>
        <taxon>Macrostomida</taxon>
        <taxon>Macrostomidae</taxon>
        <taxon>Macrostomum</taxon>
    </lineage>
</organism>
<dbReference type="STRING" id="282301.A0A267DVH2"/>
<feature type="region of interest" description="Disordered" evidence="1">
    <location>
        <begin position="261"/>
        <end position="326"/>
    </location>
</feature>
<sequence>MAVKTNMKDIGWMYHSPAKHEDRPEVRVPPTSQIPGLGNMPDDMLPPEKEPRQGLIKDTDTPYIVMAKNGGRKDLLCIRENQRDDDAPAKGYPRCDWFYQEDNSMLDDDAANQREPWVFRLPDYMVHQPWNAAGKPGAQRRCRSTDQASGAGRRSRTEQDVIPNHMVRFDKRSRLPEARKQGVGVRNEKAAKKASQQQKLENQELTVKARPHNENELRQKARRGGGFQNPNDEQPGGAVERPAMDKLLSMGYAKEWQDSHDAYERHEKAEAARRQAEKLRGLQARAQARETQQMATANRLADRPGGQGGGVSTTPWKPTSKGGHLL</sequence>
<feature type="region of interest" description="Disordered" evidence="1">
    <location>
        <begin position="220"/>
        <end position="239"/>
    </location>
</feature>
<dbReference type="PANTHER" id="PTHR31097">
    <property type="entry name" value="SI:DKEY-276J7.1"/>
    <property type="match status" value="1"/>
</dbReference>
<dbReference type="OrthoDB" id="10012494at2759"/>
<evidence type="ECO:0000256" key="1">
    <source>
        <dbReference type="SAM" id="MobiDB-lite"/>
    </source>
</evidence>
<dbReference type="AlphaFoldDB" id="A0A267DVH2"/>
<accession>A0A267DVH2</accession>
<dbReference type="Pfam" id="PF17662">
    <property type="entry name" value="DUF5524"/>
    <property type="match status" value="1"/>
</dbReference>
<feature type="compositionally biased region" description="Basic and acidic residues" evidence="1">
    <location>
        <begin position="173"/>
        <end position="191"/>
    </location>
</feature>
<feature type="region of interest" description="Disordered" evidence="1">
    <location>
        <begin position="131"/>
        <end position="158"/>
    </location>
</feature>
<feature type="compositionally biased region" description="Basic and acidic residues" evidence="1">
    <location>
        <begin position="261"/>
        <end position="280"/>
    </location>
</feature>
<gene>
    <name evidence="2" type="ORF">BOX15_Mlig022116g3</name>
</gene>
<dbReference type="Proteomes" id="UP000215902">
    <property type="component" value="Unassembled WGS sequence"/>
</dbReference>